<keyword evidence="2" id="KW-0645">Protease</keyword>
<evidence type="ECO:0000259" key="1">
    <source>
        <dbReference type="Pfam" id="PF02617"/>
    </source>
</evidence>
<accession>A0A9D6Z5U2</accession>
<evidence type="ECO:0000313" key="3">
    <source>
        <dbReference type="Proteomes" id="UP000807825"/>
    </source>
</evidence>
<organism evidence="2 3">
    <name type="scientific">Desulfomonile tiedjei</name>
    <dbReference type="NCBI Taxonomy" id="2358"/>
    <lineage>
        <taxon>Bacteria</taxon>
        <taxon>Pseudomonadati</taxon>
        <taxon>Thermodesulfobacteriota</taxon>
        <taxon>Desulfomonilia</taxon>
        <taxon>Desulfomonilales</taxon>
        <taxon>Desulfomonilaceae</taxon>
        <taxon>Desulfomonile</taxon>
    </lineage>
</organism>
<comment type="caution">
    <text evidence="2">The sequence shown here is derived from an EMBL/GenBank/DDBJ whole genome shotgun (WGS) entry which is preliminary data.</text>
</comment>
<gene>
    <name evidence="2" type="ORF">HY912_08380</name>
</gene>
<evidence type="ECO:0000313" key="2">
    <source>
        <dbReference type="EMBL" id="MBI5249496.1"/>
    </source>
</evidence>
<name>A0A9D6Z5U2_9BACT</name>
<dbReference type="AlphaFoldDB" id="A0A9D6Z5U2"/>
<dbReference type="InterPro" id="IPR003769">
    <property type="entry name" value="ClpS_core"/>
</dbReference>
<sequence>MASAFRIAAGLEFGRNRTQEIHCYKSRVFDPIVIPTKNEDTDSQNEELYEVRIIDNDHNTYGEVIQITMLALGISEEGAYAVAWEVDHYGSCVVAQACKAEAERLASIIRLIGIEVRVQPVNGRV</sequence>
<dbReference type="Proteomes" id="UP000807825">
    <property type="component" value="Unassembled WGS sequence"/>
</dbReference>
<dbReference type="InterPro" id="IPR014719">
    <property type="entry name" value="Ribosomal_bL12_C/ClpS-like"/>
</dbReference>
<protein>
    <submittedName>
        <fullName evidence="2">ATP-dependent Clp protease adaptor ClpS</fullName>
    </submittedName>
</protein>
<dbReference type="GO" id="GO:0006508">
    <property type="term" value="P:proteolysis"/>
    <property type="evidence" value="ECO:0007669"/>
    <property type="project" value="UniProtKB-KW"/>
</dbReference>
<dbReference type="SUPFAM" id="SSF54736">
    <property type="entry name" value="ClpS-like"/>
    <property type="match status" value="1"/>
</dbReference>
<feature type="domain" description="Adaptor protein ClpS core" evidence="1">
    <location>
        <begin position="45"/>
        <end position="109"/>
    </location>
</feature>
<proteinExistence type="predicted"/>
<dbReference type="Gene3D" id="3.30.1390.10">
    <property type="match status" value="1"/>
</dbReference>
<dbReference type="GO" id="GO:0030163">
    <property type="term" value="P:protein catabolic process"/>
    <property type="evidence" value="ECO:0007669"/>
    <property type="project" value="InterPro"/>
</dbReference>
<reference evidence="2" key="1">
    <citation type="submission" date="2020-07" db="EMBL/GenBank/DDBJ databases">
        <title>Huge and variable diversity of episymbiotic CPR bacteria and DPANN archaea in groundwater ecosystems.</title>
        <authorList>
            <person name="He C.Y."/>
            <person name="Keren R."/>
            <person name="Whittaker M."/>
            <person name="Farag I.F."/>
            <person name="Doudna J."/>
            <person name="Cate J.H.D."/>
            <person name="Banfield J.F."/>
        </authorList>
    </citation>
    <scope>NUCLEOTIDE SEQUENCE</scope>
    <source>
        <strain evidence="2">NC_groundwater_1664_Pr3_B-0.1um_52_9</strain>
    </source>
</reference>
<keyword evidence="2" id="KW-0378">Hydrolase</keyword>
<dbReference type="Pfam" id="PF02617">
    <property type="entry name" value="ClpS"/>
    <property type="match status" value="1"/>
</dbReference>
<dbReference type="GO" id="GO:0008233">
    <property type="term" value="F:peptidase activity"/>
    <property type="evidence" value="ECO:0007669"/>
    <property type="project" value="UniProtKB-KW"/>
</dbReference>
<dbReference type="EMBL" id="JACRDE010000227">
    <property type="protein sequence ID" value="MBI5249496.1"/>
    <property type="molecule type" value="Genomic_DNA"/>
</dbReference>